<gene>
    <name evidence="8" type="ORF">DM02DRAFT_638698</name>
</gene>
<keyword evidence="2 6" id="KW-0812">Transmembrane</keyword>
<feature type="transmembrane region" description="Helical" evidence="6">
    <location>
        <begin position="263"/>
        <end position="285"/>
    </location>
</feature>
<dbReference type="PANTHER" id="PTHR33048">
    <property type="entry name" value="PTH11-LIKE INTEGRAL MEMBRANE PROTEIN (AFU_ORTHOLOGUE AFUA_5G11245)"/>
    <property type="match status" value="1"/>
</dbReference>
<comment type="similarity">
    <text evidence="5">Belongs to the SAT4 family.</text>
</comment>
<protein>
    <recommendedName>
        <fullName evidence="7">Rhodopsin domain-containing protein</fullName>
    </recommendedName>
</protein>
<evidence type="ECO:0000313" key="9">
    <source>
        <dbReference type="Proteomes" id="UP000244855"/>
    </source>
</evidence>
<sequence>MTECSVLDALIAKNGSETLCGNPVRNRGQQFSALVITSIVLAFGFIIVRFTYRFLVGNYDYDDWFVLAAFISSTLSAALSIFGTIANGLGRDVWTLEPNEVTNMLKYFYAIASLYFLQVALTKISLLFFYMRIFSDIQRLLWSLLVFVAFWGLLYIFLFVFQCYPISLFWMRWDGEHRGRCLSLNILTNTQSSINIALDFGVLSIALWKIRVLHVSWTQKAGIVFMFCIGTLVTLVTIIRISIINDFAATTTNPSWDFVDACVWTALDVNISIICLCLPVTRQLILWTSWEIFQR</sequence>
<keyword evidence="3 6" id="KW-1133">Transmembrane helix</keyword>
<dbReference type="EMBL" id="KZ805309">
    <property type="protein sequence ID" value="PVI06287.1"/>
    <property type="molecule type" value="Genomic_DNA"/>
</dbReference>
<dbReference type="OrthoDB" id="2496787at2759"/>
<dbReference type="GO" id="GO:0016020">
    <property type="term" value="C:membrane"/>
    <property type="evidence" value="ECO:0007669"/>
    <property type="project" value="UniProtKB-SubCell"/>
</dbReference>
<dbReference type="InterPro" id="IPR052337">
    <property type="entry name" value="SAT4-like"/>
</dbReference>
<evidence type="ECO:0000256" key="2">
    <source>
        <dbReference type="ARBA" id="ARBA00022692"/>
    </source>
</evidence>
<dbReference type="Pfam" id="PF20684">
    <property type="entry name" value="Fung_rhodopsin"/>
    <property type="match status" value="1"/>
</dbReference>
<evidence type="ECO:0000256" key="3">
    <source>
        <dbReference type="ARBA" id="ARBA00022989"/>
    </source>
</evidence>
<comment type="subcellular location">
    <subcellularLocation>
        <location evidence="1">Membrane</location>
        <topology evidence="1">Multi-pass membrane protein</topology>
    </subcellularLocation>
</comment>
<dbReference type="Proteomes" id="UP000244855">
    <property type="component" value="Unassembled WGS sequence"/>
</dbReference>
<feature type="transmembrane region" description="Helical" evidence="6">
    <location>
        <begin position="222"/>
        <end position="243"/>
    </location>
</feature>
<dbReference type="STRING" id="97972.A0A2V1E6V7"/>
<evidence type="ECO:0000313" key="8">
    <source>
        <dbReference type="EMBL" id="PVI06287.1"/>
    </source>
</evidence>
<feature type="transmembrane region" description="Helical" evidence="6">
    <location>
        <begin position="141"/>
        <end position="161"/>
    </location>
</feature>
<dbReference type="InterPro" id="IPR049326">
    <property type="entry name" value="Rhodopsin_dom_fungi"/>
</dbReference>
<feature type="domain" description="Rhodopsin" evidence="7">
    <location>
        <begin position="48"/>
        <end position="285"/>
    </location>
</feature>
<proteinExistence type="inferred from homology"/>
<name>A0A2V1E6V7_9PLEO</name>
<organism evidence="8 9">
    <name type="scientific">Periconia macrospinosa</name>
    <dbReference type="NCBI Taxonomy" id="97972"/>
    <lineage>
        <taxon>Eukaryota</taxon>
        <taxon>Fungi</taxon>
        <taxon>Dikarya</taxon>
        <taxon>Ascomycota</taxon>
        <taxon>Pezizomycotina</taxon>
        <taxon>Dothideomycetes</taxon>
        <taxon>Pleosporomycetidae</taxon>
        <taxon>Pleosporales</taxon>
        <taxon>Massarineae</taxon>
        <taxon>Periconiaceae</taxon>
        <taxon>Periconia</taxon>
    </lineage>
</organism>
<evidence type="ECO:0000256" key="5">
    <source>
        <dbReference type="ARBA" id="ARBA00038359"/>
    </source>
</evidence>
<evidence type="ECO:0000259" key="7">
    <source>
        <dbReference type="Pfam" id="PF20684"/>
    </source>
</evidence>
<feature type="transmembrane region" description="Helical" evidence="6">
    <location>
        <begin position="31"/>
        <end position="52"/>
    </location>
</feature>
<keyword evidence="4 6" id="KW-0472">Membrane</keyword>
<feature type="transmembrane region" description="Helical" evidence="6">
    <location>
        <begin position="107"/>
        <end position="129"/>
    </location>
</feature>
<evidence type="ECO:0000256" key="4">
    <source>
        <dbReference type="ARBA" id="ARBA00023136"/>
    </source>
</evidence>
<accession>A0A2V1E6V7</accession>
<keyword evidence="9" id="KW-1185">Reference proteome</keyword>
<evidence type="ECO:0000256" key="1">
    <source>
        <dbReference type="ARBA" id="ARBA00004141"/>
    </source>
</evidence>
<dbReference type="PANTHER" id="PTHR33048:SF143">
    <property type="entry name" value="EXTRACELLULAR MEMBRANE PROTEIN CFEM DOMAIN-CONTAINING PROTEIN-RELATED"/>
    <property type="match status" value="1"/>
</dbReference>
<feature type="transmembrane region" description="Helical" evidence="6">
    <location>
        <begin position="64"/>
        <end position="87"/>
    </location>
</feature>
<reference evidence="8 9" key="1">
    <citation type="journal article" date="2018" name="Sci. Rep.">
        <title>Comparative genomics provides insights into the lifestyle and reveals functional heterogeneity of dark septate endophytic fungi.</title>
        <authorList>
            <person name="Knapp D.G."/>
            <person name="Nemeth J.B."/>
            <person name="Barry K."/>
            <person name="Hainaut M."/>
            <person name="Henrissat B."/>
            <person name="Johnson J."/>
            <person name="Kuo A."/>
            <person name="Lim J.H.P."/>
            <person name="Lipzen A."/>
            <person name="Nolan M."/>
            <person name="Ohm R.A."/>
            <person name="Tamas L."/>
            <person name="Grigoriev I.V."/>
            <person name="Spatafora J.W."/>
            <person name="Nagy L.G."/>
            <person name="Kovacs G.M."/>
        </authorList>
    </citation>
    <scope>NUCLEOTIDE SEQUENCE [LARGE SCALE GENOMIC DNA]</scope>
    <source>
        <strain evidence="8 9">DSE2036</strain>
    </source>
</reference>
<evidence type="ECO:0000256" key="6">
    <source>
        <dbReference type="SAM" id="Phobius"/>
    </source>
</evidence>
<feature type="transmembrane region" description="Helical" evidence="6">
    <location>
        <begin position="192"/>
        <end position="210"/>
    </location>
</feature>
<dbReference type="AlphaFoldDB" id="A0A2V1E6V7"/>